<evidence type="ECO:0000256" key="3">
    <source>
        <dbReference type="ARBA" id="ARBA00022741"/>
    </source>
</evidence>
<evidence type="ECO:0000313" key="8">
    <source>
        <dbReference type="Proteomes" id="UP000199451"/>
    </source>
</evidence>
<comment type="similarity">
    <text evidence="1">Belongs to the ABC transporter superfamily.</text>
</comment>
<dbReference type="OrthoDB" id="97750at2157"/>
<dbReference type="Proteomes" id="UP000199451">
    <property type="component" value="Unassembled WGS sequence"/>
</dbReference>
<dbReference type="CDD" id="cd03224">
    <property type="entry name" value="ABC_TM1139_LivF_branched"/>
    <property type="match status" value="1"/>
</dbReference>
<dbReference type="InterPro" id="IPR003439">
    <property type="entry name" value="ABC_transporter-like_ATP-bd"/>
</dbReference>
<dbReference type="Gene3D" id="3.40.50.300">
    <property type="entry name" value="P-loop containing nucleotide triphosphate hydrolases"/>
    <property type="match status" value="1"/>
</dbReference>
<organism evidence="7 8">
    <name type="scientific">Halogranum gelatinilyticum</name>
    <dbReference type="NCBI Taxonomy" id="660521"/>
    <lineage>
        <taxon>Archaea</taxon>
        <taxon>Methanobacteriati</taxon>
        <taxon>Methanobacteriota</taxon>
        <taxon>Stenosarchaea group</taxon>
        <taxon>Halobacteria</taxon>
        <taxon>Halobacteriales</taxon>
        <taxon>Haloferacaceae</taxon>
    </lineage>
</organism>
<keyword evidence="5" id="KW-0029">Amino-acid transport</keyword>
<reference evidence="8" key="1">
    <citation type="submission" date="2016-10" db="EMBL/GenBank/DDBJ databases">
        <authorList>
            <person name="Varghese N."/>
            <person name="Submissions S."/>
        </authorList>
    </citation>
    <scope>NUCLEOTIDE SEQUENCE [LARGE SCALE GENOMIC DNA]</scope>
    <source>
        <strain evidence="8">CGMCC 1.10119</strain>
    </source>
</reference>
<evidence type="ECO:0000259" key="6">
    <source>
        <dbReference type="PROSITE" id="PS50893"/>
    </source>
</evidence>
<gene>
    <name evidence="7" type="ORF">SAMN04487949_2950</name>
</gene>
<keyword evidence="3" id="KW-0547">Nucleotide-binding</keyword>
<dbReference type="InterPro" id="IPR017871">
    <property type="entry name" value="ABC_transporter-like_CS"/>
</dbReference>
<dbReference type="SUPFAM" id="SSF52540">
    <property type="entry name" value="P-loop containing nucleoside triphosphate hydrolases"/>
    <property type="match status" value="1"/>
</dbReference>
<accession>A0A1G9XDN5</accession>
<evidence type="ECO:0000256" key="2">
    <source>
        <dbReference type="ARBA" id="ARBA00022448"/>
    </source>
</evidence>
<evidence type="ECO:0000256" key="1">
    <source>
        <dbReference type="ARBA" id="ARBA00005417"/>
    </source>
</evidence>
<keyword evidence="4 7" id="KW-0067">ATP-binding</keyword>
<dbReference type="GO" id="GO:0015807">
    <property type="term" value="P:L-amino acid transport"/>
    <property type="evidence" value="ECO:0007669"/>
    <property type="project" value="TreeGrafter"/>
</dbReference>
<dbReference type="InterPro" id="IPR052156">
    <property type="entry name" value="BCAA_Transport_ATP-bd_LivF"/>
</dbReference>
<dbReference type="GO" id="GO:0016887">
    <property type="term" value="F:ATP hydrolysis activity"/>
    <property type="evidence" value="ECO:0007669"/>
    <property type="project" value="InterPro"/>
</dbReference>
<evidence type="ECO:0000313" key="7">
    <source>
        <dbReference type="EMBL" id="SDM94902.1"/>
    </source>
</evidence>
<dbReference type="SMART" id="SM00382">
    <property type="entry name" value="AAA"/>
    <property type="match status" value="1"/>
</dbReference>
<protein>
    <submittedName>
        <fullName evidence="7">Branched-chain amino acid transport system ATP-binding protein</fullName>
    </submittedName>
</protein>
<keyword evidence="2" id="KW-0813">Transport</keyword>
<proteinExistence type="inferred from homology"/>
<dbReference type="AlphaFoldDB" id="A0A1G9XDN5"/>
<dbReference type="PANTHER" id="PTHR43820:SF5">
    <property type="entry name" value="HIGH-AFFINITY BRANCHED-CHAIN AMINO ACID TRANSPORT ATP-BINDING PROTEIN"/>
    <property type="match status" value="1"/>
</dbReference>
<dbReference type="GO" id="GO:0015658">
    <property type="term" value="F:branched-chain amino acid transmembrane transporter activity"/>
    <property type="evidence" value="ECO:0007669"/>
    <property type="project" value="TreeGrafter"/>
</dbReference>
<sequence>MALLELTDVTAGYGTTPILRDVTLSVDRGEIVGVMGKNGVGKTTLIKTVMGLVEPSGGSVELDGVDVTDRPANERARLGVGYIPQGREVFPKLTVEQNIKMGEHVNDGGDRLLYDEVYDYFPILEERASQKAGTLSGGQQQMLAIARALVANPDLLLLDEPSEGIQPSIVQQISEDMQTISDELGVTILFVEQNLGVIQEMADRCYAIERGTIVDELDSATLQDEDAIVEYLAV</sequence>
<dbReference type="EMBL" id="FNHL01000004">
    <property type="protein sequence ID" value="SDM94902.1"/>
    <property type="molecule type" value="Genomic_DNA"/>
</dbReference>
<dbReference type="PROSITE" id="PS00211">
    <property type="entry name" value="ABC_TRANSPORTER_1"/>
    <property type="match status" value="1"/>
</dbReference>
<dbReference type="Pfam" id="PF00005">
    <property type="entry name" value="ABC_tran"/>
    <property type="match status" value="1"/>
</dbReference>
<keyword evidence="8" id="KW-1185">Reference proteome</keyword>
<dbReference type="PROSITE" id="PS50893">
    <property type="entry name" value="ABC_TRANSPORTER_2"/>
    <property type="match status" value="1"/>
</dbReference>
<dbReference type="PANTHER" id="PTHR43820">
    <property type="entry name" value="HIGH-AFFINITY BRANCHED-CHAIN AMINO ACID TRANSPORT ATP-BINDING PROTEIN LIVF"/>
    <property type="match status" value="1"/>
</dbReference>
<dbReference type="InterPro" id="IPR003593">
    <property type="entry name" value="AAA+_ATPase"/>
</dbReference>
<evidence type="ECO:0000256" key="4">
    <source>
        <dbReference type="ARBA" id="ARBA00022840"/>
    </source>
</evidence>
<feature type="domain" description="ABC transporter" evidence="6">
    <location>
        <begin position="4"/>
        <end position="232"/>
    </location>
</feature>
<dbReference type="InterPro" id="IPR027417">
    <property type="entry name" value="P-loop_NTPase"/>
</dbReference>
<evidence type="ECO:0000256" key="5">
    <source>
        <dbReference type="ARBA" id="ARBA00022970"/>
    </source>
</evidence>
<name>A0A1G9XDN5_9EURY</name>
<dbReference type="GO" id="GO:0005524">
    <property type="term" value="F:ATP binding"/>
    <property type="evidence" value="ECO:0007669"/>
    <property type="project" value="UniProtKB-KW"/>
</dbReference>
<dbReference type="STRING" id="660521.SAMN04487949_2950"/>